<evidence type="ECO:0000259" key="2">
    <source>
        <dbReference type="Pfam" id="PF02481"/>
    </source>
</evidence>
<dbReference type="SUPFAM" id="SSF102405">
    <property type="entry name" value="MCP/YpsA-like"/>
    <property type="match status" value="1"/>
</dbReference>
<sequence length="288" mass="31912">MLERDFLLRLHLCPHMGLLSKYRVWQTAHKFHEFNNYRFLGQQAGLSTKTMDYFVDHFMDSDVDKLLVLNHGVPYVCLLDPDYPQCLRECFCPPLVLYYAGKRELLSDKKLAVVGARNMTPYGQAVLRQLLPPIVAQNITIVSGLARGIDGAAHRLTLKHAGNAIAVIGNGLDRFYPRENADLQNMIVQSGLLLTEYPLGTGPLPFHFPERNRIIAGLATACLVVEARQKSGSLITANIAVQENRNVLAVPGSIMQPLSKGCNELIAEGARPALNASDILEELTMSSF</sequence>
<accession>A0A9D2AKP9</accession>
<protein>
    <submittedName>
        <fullName evidence="3">DNA-processing protein DprA</fullName>
    </submittedName>
</protein>
<dbReference type="PANTHER" id="PTHR43022">
    <property type="entry name" value="PROTEIN SMF"/>
    <property type="match status" value="1"/>
</dbReference>
<gene>
    <name evidence="3" type="primary">dprA</name>
    <name evidence="3" type="ORF">H9856_05950</name>
</gene>
<reference evidence="3" key="1">
    <citation type="journal article" date="2021" name="PeerJ">
        <title>Extensive microbial diversity within the chicken gut microbiome revealed by metagenomics and culture.</title>
        <authorList>
            <person name="Gilroy R."/>
            <person name="Ravi A."/>
            <person name="Getino M."/>
            <person name="Pursley I."/>
            <person name="Horton D.L."/>
            <person name="Alikhan N.F."/>
            <person name="Baker D."/>
            <person name="Gharbi K."/>
            <person name="Hall N."/>
            <person name="Watson M."/>
            <person name="Adriaenssens E.M."/>
            <person name="Foster-Nyarko E."/>
            <person name="Jarju S."/>
            <person name="Secka A."/>
            <person name="Antonio M."/>
            <person name="Oren A."/>
            <person name="Chaudhuri R.R."/>
            <person name="La Ragione R."/>
            <person name="Hildebrand F."/>
            <person name="Pallen M.J."/>
        </authorList>
    </citation>
    <scope>NUCLEOTIDE SEQUENCE</scope>
    <source>
        <strain evidence="3">ChiSxjej3B15-572</strain>
    </source>
</reference>
<feature type="domain" description="Smf/DprA SLOG" evidence="2">
    <location>
        <begin position="76"/>
        <end position="283"/>
    </location>
</feature>
<organism evidence="3 4">
    <name type="scientific">Candidatus Limosilactobacillus merdigallinarum</name>
    <dbReference type="NCBI Taxonomy" id="2838652"/>
    <lineage>
        <taxon>Bacteria</taxon>
        <taxon>Bacillati</taxon>
        <taxon>Bacillota</taxon>
        <taxon>Bacilli</taxon>
        <taxon>Lactobacillales</taxon>
        <taxon>Lactobacillaceae</taxon>
        <taxon>Limosilactobacillus</taxon>
    </lineage>
</organism>
<dbReference type="Proteomes" id="UP000824231">
    <property type="component" value="Unassembled WGS sequence"/>
</dbReference>
<evidence type="ECO:0000313" key="3">
    <source>
        <dbReference type="EMBL" id="HIX35914.1"/>
    </source>
</evidence>
<evidence type="ECO:0000313" key="4">
    <source>
        <dbReference type="Proteomes" id="UP000824231"/>
    </source>
</evidence>
<proteinExistence type="inferred from homology"/>
<name>A0A9D2AKP9_9LACO</name>
<dbReference type="AlphaFoldDB" id="A0A9D2AKP9"/>
<dbReference type="GO" id="GO:0009294">
    <property type="term" value="P:DNA-mediated transformation"/>
    <property type="evidence" value="ECO:0007669"/>
    <property type="project" value="InterPro"/>
</dbReference>
<comment type="caution">
    <text evidence="3">The sequence shown here is derived from an EMBL/GenBank/DDBJ whole genome shotgun (WGS) entry which is preliminary data.</text>
</comment>
<dbReference type="Gene3D" id="3.40.50.450">
    <property type="match status" value="1"/>
</dbReference>
<dbReference type="Pfam" id="PF02481">
    <property type="entry name" value="DNA_processg_A"/>
    <property type="match status" value="1"/>
</dbReference>
<dbReference type="EMBL" id="DXFH01000024">
    <property type="protein sequence ID" value="HIX35914.1"/>
    <property type="molecule type" value="Genomic_DNA"/>
</dbReference>
<dbReference type="InterPro" id="IPR057666">
    <property type="entry name" value="DrpA_SLOG"/>
</dbReference>
<reference evidence="3" key="2">
    <citation type="submission" date="2021-04" db="EMBL/GenBank/DDBJ databases">
        <authorList>
            <person name="Gilroy R."/>
        </authorList>
    </citation>
    <scope>NUCLEOTIDE SEQUENCE</scope>
    <source>
        <strain evidence="3">ChiSxjej3B15-572</strain>
    </source>
</reference>
<comment type="similarity">
    <text evidence="1">Belongs to the DprA/Smf family.</text>
</comment>
<evidence type="ECO:0000256" key="1">
    <source>
        <dbReference type="ARBA" id="ARBA00006525"/>
    </source>
</evidence>
<dbReference type="PANTHER" id="PTHR43022:SF1">
    <property type="entry name" value="PROTEIN SMF"/>
    <property type="match status" value="1"/>
</dbReference>
<dbReference type="InterPro" id="IPR003488">
    <property type="entry name" value="DprA"/>
</dbReference>
<dbReference type="NCBIfam" id="TIGR00732">
    <property type="entry name" value="dprA"/>
    <property type="match status" value="1"/>
</dbReference>